<keyword evidence="3" id="KW-1185">Reference proteome</keyword>
<accession>A0A7S8MYN9</accession>
<dbReference type="RefSeq" id="WP_195693682.1">
    <property type="nucleotide sequence ID" value="NZ_CP064760.1"/>
</dbReference>
<dbReference type="SUPFAM" id="SSF159888">
    <property type="entry name" value="YdhG-like"/>
    <property type="match status" value="1"/>
</dbReference>
<reference evidence="2 3" key="1">
    <citation type="submission" date="2020-11" db="EMBL/GenBank/DDBJ databases">
        <title>Amino acid is mineralized and recycled by bacteria in oceanic microbiome.</title>
        <authorList>
            <person name="Zheng L.Y."/>
        </authorList>
    </citation>
    <scope>NUCLEOTIDE SEQUENCE [LARGE SCALE GENOMIC DNA]</scope>
    <source>
        <strain evidence="2 3">A32-1</strain>
    </source>
</reference>
<evidence type="ECO:0000313" key="3">
    <source>
        <dbReference type="Proteomes" id="UP000594480"/>
    </source>
</evidence>
<feature type="region of interest" description="Disordered" evidence="1">
    <location>
        <begin position="1"/>
        <end position="41"/>
    </location>
</feature>
<evidence type="ECO:0000256" key="1">
    <source>
        <dbReference type="SAM" id="MobiDB-lite"/>
    </source>
</evidence>
<protein>
    <recommendedName>
        <fullName evidence="4">DUF1801 domain-containing protein</fullName>
    </recommendedName>
</protein>
<proteinExistence type="predicted"/>
<dbReference type="KEGG" id="msf:IT882_06675"/>
<evidence type="ECO:0008006" key="4">
    <source>
        <dbReference type="Google" id="ProtNLM"/>
    </source>
</evidence>
<gene>
    <name evidence="2" type="ORF">IT882_06675</name>
</gene>
<feature type="compositionally biased region" description="Basic and acidic residues" evidence="1">
    <location>
        <begin position="1"/>
        <end position="29"/>
    </location>
</feature>
<sequence>MADKRDTPTDGFSDAEREAMKQRAAELREQGAGGTGSAKKKREAQACVDAIAALSGTDKAVAELLHRIVQDEAPHLDPKTWYGFPSYARDGKVVIFYQPASKFDTRYGSVGFNEDALLDNGAMWATAFAVVEVTDEVETTLRDLVHRAAG</sequence>
<evidence type="ECO:0000313" key="2">
    <source>
        <dbReference type="EMBL" id="QPE05667.1"/>
    </source>
</evidence>
<name>A0A7S8MYN9_9MICO</name>
<dbReference type="AlphaFoldDB" id="A0A7S8MYN9"/>
<dbReference type="EMBL" id="CP064760">
    <property type="protein sequence ID" value="QPE05667.1"/>
    <property type="molecule type" value="Genomic_DNA"/>
</dbReference>
<dbReference type="Proteomes" id="UP000594480">
    <property type="component" value="Chromosome"/>
</dbReference>
<organism evidence="2 3">
    <name type="scientific">Microbacterium schleiferi</name>
    <dbReference type="NCBI Taxonomy" id="69362"/>
    <lineage>
        <taxon>Bacteria</taxon>
        <taxon>Bacillati</taxon>
        <taxon>Actinomycetota</taxon>
        <taxon>Actinomycetes</taxon>
        <taxon>Micrococcales</taxon>
        <taxon>Microbacteriaceae</taxon>
        <taxon>Microbacterium</taxon>
    </lineage>
</organism>